<organism evidence="1 2">
    <name type="scientific">Arcticibacter svalbardensis MN12-7</name>
    <dbReference type="NCBI Taxonomy" id="1150600"/>
    <lineage>
        <taxon>Bacteria</taxon>
        <taxon>Pseudomonadati</taxon>
        <taxon>Bacteroidota</taxon>
        <taxon>Sphingobacteriia</taxon>
        <taxon>Sphingobacteriales</taxon>
        <taxon>Sphingobacteriaceae</taxon>
        <taxon>Arcticibacter</taxon>
    </lineage>
</organism>
<dbReference type="EMBL" id="AQPN01000022">
    <property type="protein sequence ID" value="EOR96193.1"/>
    <property type="molecule type" value="Genomic_DNA"/>
</dbReference>
<dbReference type="Proteomes" id="UP000014174">
    <property type="component" value="Unassembled WGS sequence"/>
</dbReference>
<dbReference type="STRING" id="1150600.ADIARSV_0598"/>
<reference evidence="1 2" key="1">
    <citation type="journal article" date="2013" name="Genome Announc.">
        <title>Draft Genome Sequence of Arcticibacter svalbardensis Strain MN12-7T, a Member of the Family Sphingobacteriaceae Isolated from an Arctic Soil Sample.</title>
        <authorList>
            <person name="Shivaji S."/>
            <person name="Ara S."/>
            <person name="Prasad S."/>
            <person name="Manasa B.P."/>
            <person name="Begum Z."/>
            <person name="Singh A."/>
            <person name="Kumar Pinnaka A."/>
        </authorList>
    </citation>
    <scope>NUCLEOTIDE SEQUENCE [LARGE SCALE GENOMIC DNA]</scope>
    <source>
        <strain evidence="1 2">MN12-7</strain>
    </source>
</reference>
<dbReference type="OrthoDB" id="792024at2"/>
<evidence type="ECO:0000313" key="1">
    <source>
        <dbReference type="EMBL" id="EOR96193.1"/>
    </source>
</evidence>
<name>R9GX29_9SPHI</name>
<dbReference type="eggNOG" id="ENOG502ZF6T">
    <property type="taxonomic scope" value="Bacteria"/>
</dbReference>
<protein>
    <submittedName>
        <fullName evidence="1">Uncharacterized protein</fullName>
    </submittedName>
</protein>
<comment type="caution">
    <text evidence="1">The sequence shown here is derived from an EMBL/GenBank/DDBJ whole genome shotgun (WGS) entry which is preliminary data.</text>
</comment>
<dbReference type="RefSeq" id="WP_016193847.1">
    <property type="nucleotide sequence ID" value="NZ_AQPN01000022.1"/>
</dbReference>
<gene>
    <name evidence="1" type="ORF">ADIARSV_0598</name>
</gene>
<accession>R9GX29</accession>
<dbReference type="AlphaFoldDB" id="R9GX29"/>
<sequence>MDRQIEKAIVAALEQFEKITGKSIAEFEDKVNSVFESDKGFMDKVADLDATFDDEPALENLREVFFDLLMVNFFSEDVHKLADDYLETPEWEEIENETIDRGTELLNVLLYIQECEDEDIQPDLEDFLKEFLLVDEDEFQDEHRIYEEMISNQILMESSIEEISKVAATLPEDSELVDLFYPIMSFFFETNPEEDDVETVVIYSDDAAFDAPVYSLLIAFNEAD</sequence>
<evidence type="ECO:0000313" key="2">
    <source>
        <dbReference type="Proteomes" id="UP000014174"/>
    </source>
</evidence>
<keyword evidence="2" id="KW-1185">Reference proteome</keyword>
<proteinExistence type="predicted"/>